<protein>
    <recommendedName>
        <fullName evidence="2 7">Shikimate dehydrogenase (NADP(+))</fullName>
        <shortName evidence="7">SDH</shortName>
        <ecNumber evidence="2 7">1.1.1.25</ecNumber>
    </recommendedName>
</protein>
<keyword evidence="4 7" id="KW-0521">NADP</keyword>
<evidence type="ECO:0000256" key="6">
    <source>
        <dbReference type="ARBA" id="ARBA00023141"/>
    </source>
</evidence>
<comment type="function">
    <text evidence="7">Involved in the biosynthesis of the chorismate, which leads to the biosynthesis of aromatic amino acids. Catalyzes the reversible NADPH linked reduction of 3-dehydroshikimate (DHSA) to yield shikimate (SA).</text>
</comment>
<dbReference type="Gene3D" id="3.40.50.10860">
    <property type="entry name" value="Leucine Dehydrogenase, chain A, domain 1"/>
    <property type="match status" value="1"/>
</dbReference>
<accession>A0ABY7WS38</accession>
<feature type="binding site" evidence="7">
    <location>
        <position position="232"/>
    </location>
    <ligand>
        <name>NADP(+)</name>
        <dbReference type="ChEBI" id="CHEBI:58349"/>
    </ligand>
</feature>
<feature type="binding site" evidence="7">
    <location>
        <begin position="131"/>
        <end position="135"/>
    </location>
    <ligand>
        <name>NADP(+)</name>
        <dbReference type="ChEBI" id="CHEBI:58349"/>
    </ligand>
</feature>
<dbReference type="NCBIfam" id="TIGR00507">
    <property type="entry name" value="aroE"/>
    <property type="match status" value="1"/>
</dbReference>
<dbReference type="Pfam" id="PF08501">
    <property type="entry name" value="Shikimate_dh_N"/>
    <property type="match status" value="1"/>
</dbReference>
<feature type="binding site" evidence="7">
    <location>
        <position position="93"/>
    </location>
    <ligand>
        <name>shikimate</name>
        <dbReference type="ChEBI" id="CHEBI:36208"/>
    </ligand>
</feature>
<comment type="similarity">
    <text evidence="7">Belongs to the shikimate dehydrogenase family.</text>
</comment>
<dbReference type="PANTHER" id="PTHR21089">
    <property type="entry name" value="SHIKIMATE DEHYDROGENASE"/>
    <property type="match status" value="1"/>
</dbReference>
<evidence type="ECO:0000259" key="8">
    <source>
        <dbReference type="Pfam" id="PF08501"/>
    </source>
</evidence>
<reference evidence="10 11" key="1">
    <citation type="submission" date="2023-02" db="EMBL/GenBank/DDBJ databases">
        <title>Genome sequence of Lacticaseibacillus sp. KACC 23028.</title>
        <authorList>
            <person name="Kim S."/>
            <person name="Heo J."/>
            <person name="Kwon S.-W."/>
        </authorList>
    </citation>
    <scope>NUCLEOTIDE SEQUENCE [LARGE SCALE GENOMIC DNA]</scope>
    <source>
        <strain evidence="10 11">KACC 23028</strain>
    </source>
</reference>
<dbReference type="SUPFAM" id="SSF53223">
    <property type="entry name" value="Aminoacid dehydrogenase-like, N-terminal domain"/>
    <property type="match status" value="1"/>
</dbReference>
<dbReference type="InterPro" id="IPR022893">
    <property type="entry name" value="Shikimate_DH_fam"/>
</dbReference>
<evidence type="ECO:0000256" key="7">
    <source>
        <dbReference type="HAMAP-Rule" id="MF_00222"/>
    </source>
</evidence>
<feature type="binding site" evidence="7">
    <location>
        <position position="234"/>
    </location>
    <ligand>
        <name>shikimate</name>
        <dbReference type="ChEBI" id="CHEBI:36208"/>
    </ligand>
</feature>
<comment type="catalytic activity">
    <reaction evidence="7">
        <text>shikimate + NADP(+) = 3-dehydroshikimate + NADPH + H(+)</text>
        <dbReference type="Rhea" id="RHEA:17737"/>
        <dbReference type="ChEBI" id="CHEBI:15378"/>
        <dbReference type="ChEBI" id="CHEBI:16630"/>
        <dbReference type="ChEBI" id="CHEBI:36208"/>
        <dbReference type="ChEBI" id="CHEBI:57783"/>
        <dbReference type="ChEBI" id="CHEBI:58349"/>
        <dbReference type="EC" id="1.1.1.25"/>
    </reaction>
</comment>
<evidence type="ECO:0000256" key="5">
    <source>
        <dbReference type="ARBA" id="ARBA00023002"/>
    </source>
</evidence>
<keyword evidence="11" id="KW-1185">Reference proteome</keyword>
<keyword evidence="6 7" id="KW-0057">Aromatic amino acid biosynthesis</keyword>
<proteinExistence type="inferred from homology"/>
<dbReference type="Pfam" id="PF18317">
    <property type="entry name" value="SDH_C"/>
    <property type="match status" value="1"/>
</dbReference>
<evidence type="ECO:0000256" key="1">
    <source>
        <dbReference type="ARBA" id="ARBA00004871"/>
    </source>
</evidence>
<organism evidence="10 11">
    <name type="scientific">Lacticaseibacillus pabuli</name>
    <dbReference type="NCBI Taxonomy" id="3025672"/>
    <lineage>
        <taxon>Bacteria</taxon>
        <taxon>Bacillati</taxon>
        <taxon>Bacillota</taxon>
        <taxon>Bacilli</taxon>
        <taxon>Lactobacillales</taxon>
        <taxon>Lactobacillaceae</taxon>
        <taxon>Lacticaseibacillus</taxon>
    </lineage>
</organism>
<dbReference type="EC" id="1.1.1.25" evidence="2 7"/>
<feature type="binding site" evidence="7">
    <location>
        <position position="68"/>
    </location>
    <ligand>
        <name>shikimate</name>
        <dbReference type="ChEBI" id="CHEBI:36208"/>
    </ligand>
</feature>
<dbReference type="InterPro" id="IPR046346">
    <property type="entry name" value="Aminoacid_DH-like_N_sf"/>
</dbReference>
<feature type="binding site" evidence="7">
    <location>
        <position position="108"/>
    </location>
    <ligand>
        <name>shikimate</name>
        <dbReference type="ChEBI" id="CHEBI:36208"/>
    </ligand>
</feature>
<feature type="binding site" evidence="7">
    <location>
        <position position="263"/>
    </location>
    <ligand>
        <name>shikimate</name>
        <dbReference type="ChEBI" id="CHEBI:36208"/>
    </ligand>
</feature>
<name>A0ABY7WS38_9LACO</name>
<dbReference type="GO" id="GO:0004764">
    <property type="term" value="F:shikimate 3-dehydrogenase (NADP+) activity"/>
    <property type="evidence" value="ECO:0007669"/>
    <property type="project" value="UniProtKB-EC"/>
</dbReference>
<dbReference type="Proteomes" id="UP001220377">
    <property type="component" value="Chromosome"/>
</dbReference>
<keyword evidence="3 7" id="KW-0028">Amino-acid biosynthesis</keyword>
<dbReference type="InterPro" id="IPR036291">
    <property type="entry name" value="NAD(P)-bd_dom_sf"/>
</dbReference>
<comment type="pathway">
    <text evidence="1 7">Metabolic intermediate biosynthesis; chorismate biosynthesis; chorismate from D-erythrose 4-phosphate and phosphoenolpyruvate: step 4/7.</text>
</comment>
<dbReference type="EMBL" id="CP117884">
    <property type="protein sequence ID" value="WDF82997.1"/>
    <property type="molecule type" value="Genomic_DNA"/>
</dbReference>
<dbReference type="RefSeq" id="WP_274260834.1">
    <property type="nucleotide sequence ID" value="NZ_CP117884.1"/>
</dbReference>
<dbReference type="Gene3D" id="3.40.50.720">
    <property type="entry name" value="NAD(P)-binding Rossmann-like Domain"/>
    <property type="match status" value="1"/>
</dbReference>
<feature type="domain" description="Shikimate dehydrogenase substrate binding N-terminal" evidence="8">
    <location>
        <begin position="13"/>
        <end position="95"/>
    </location>
</feature>
<comment type="subunit">
    <text evidence="7">Homodimer.</text>
</comment>
<feature type="domain" description="SDH C-terminal" evidence="9">
    <location>
        <begin position="256"/>
        <end position="285"/>
    </location>
</feature>
<feature type="binding site" evidence="7">
    <location>
        <position position="256"/>
    </location>
    <ligand>
        <name>NADP(+)</name>
        <dbReference type="ChEBI" id="CHEBI:58349"/>
    </ligand>
</feature>
<sequence length="287" mass="30532">MSEIDGHTQLFGLFAHPAAHSKSPMMHNLSFEKRGINARYLAFDVTQETLPAAIEGLRALHMGGVNLSMPLKEAVIPLLDHMDPAAKLVGAVNTIVNRDGELTGYTTDGAGILASLPADLDLKKTRALIFGAGGAAKSAAIALALAGVEHLTIVNRHVDNGSRGAQLRDLLRYETSAKVDLLSMGETTSVRCAVADAKLIINATSMGMAPNTAMCPVPDASWLKPKQIVYDMVYNPLDTKLLQVAAAAGVQQRIDGLQLLAMQGAAAFKLWTNQEMPLADVRTALNQ</sequence>
<feature type="active site" description="Proton acceptor" evidence="7">
    <location>
        <position position="72"/>
    </location>
</feature>
<feature type="binding site" evidence="7">
    <location>
        <begin position="21"/>
        <end position="23"/>
    </location>
    <ligand>
        <name>shikimate</name>
        <dbReference type="ChEBI" id="CHEBI:36208"/>
    </ligand>
</feature>
<dbReference type="SUPFAM" id="SSF51735">
    <property type="entry name" value="NAD(P)-binding Rossmann-fold domains"/>
    <property type="match status" value="1"/>
</dbReference>
<evidence type="ECO:0000256" key="4">
    <source>
        <dbReference type="ARBA" id="ARBA00022857"/>
    </source>
</evidence>
<evidence type="ECO:0000259" key="9">
    <source>
        <dbReference type="Pfam" id="PF18317"/>
    </source>
</evidence>
<dbReference type="CDD" id="cd01065">
    <property type="entry name" value="NAD_bind_Shikimate_DH"/>
    <property type="match status" value="1"/>
</dbReference>
<dbReference type="InterPro" id="IPR041121">
    <property type="entry name" value="SDH_C"/>
</dbReference>
<evidence type="ECO:0000256" key="2">
    <source>
        <dbReference type="ARBA" id="ARBA00012962"/>
    </source>
</evidence>
<dbReference type="InterPro" id="IPR011342">
    <property type="entry name" value="Shikimate_DH"/>
</dbReference>
<gene>
    <name evidence="7 10" type="primary">aroE</name>
    <name evidence="10" type="ORF">PQ472_01775</name>
</gene>
<dbReference type="InterPro" id="IPR013708">
    <property type="entry name" value="Shikimate_DH-bd_N"/>
</dbReference>
<evidence type="ECO:0000313" key="10">
    <source>
        <dbReference type="EMBL" id="WDF82997.1"/>
    </source>
</evidence>
<comment type="caution">
    <text evidence="7">Lacks conserved residue(s) required for the propagation of feature annotation.</text>
</comment>
<evidence type="ECO:0000313" key="11">
    <source>
        <dbReference type="Proteomes" id="UP001220377"/>
    </source>
</evidence>
<dbReference type="HAMAP" id="MF_00222">
    <property type="entry name" value="Shikimate_DH_AroE"/>
    <property type="match status" value="1"/>
</dbReference>
<evidence type="ECO:0000256" key="3">
    <source>
        <dbReference type="ARBA" id="ARBA00022605"/>
    </source>
</evidence>
<keyword evidence="5 7" id="KW-0560">Oxidoreductase</keyword>
<dbReference type="PANTHER" id="PTHR21089:SF1">
    <property type="entry name" value="BIFUNCTIONAL 3-DEHYDROQUINATE DEHYDRATASE_SHIKIMATE DEHYDROGENASE, CHLOROPLASTIC"/>
    <property type="match status" value="1"/>
</dbReference>